<dbReference type="Gene3D" id="1.20.1600.10">
    <property type="entry name" value="Outer membrane efflux proteins (OEP)"/>
    <property type="match status" value="1"/>
</dbReference>
<protein>
    <submittedName>
        <fullName evidence="9">Channel protein TolC</fullName>
    </submittedName>
</protein>
<dbReference type="Proteomes" id="UP001161423">
    <property type="component" value="Unassembled WGS sequence"/>
</dbReference>
<keyword evidence="10" id="KW-1185">Reference proteome</keyword>
<reference evidence="9" key="2">
    <citation type="submission" date="2023-01" db="EMBL/GenBank/DDBJ databases">
        <title>Draft genome sequence of Methylophaga thalassica strain NBRC 102424.</title>
        <authorList>
            <person name="Sun Q."/>
            <person name="Mori K."/>
        </authorList>
    </citation>
    <scope>NUCLEOTIDE SEQUENCE</scope>
    <source>
        <strain evidence="9">NBRC 102424</strain>
    </source>
</reference>
<evidence type="ECO:0000256" key="4">
    <source>
        <dbReference type="ARBA" id="ARBA00022452"/>
    </source>
</evidence>
<reference evidence="9" key="1">
    <citation type="journal article" date="2014" name="Int. J. Syst. Evol. Microbiol.">
        <title>Complete genome of a new Firmicutes species belonging to the dominant human colonic microbiota ('Ruminococcus bicirculans') reveals two chromosomes and a selective capacity to utilize plant glucans.</title>
        <authorList>
            <consortium name="NISC Comparative Sequencing Program"/>
            <person name="Wegmann U."/>
            <person name="Louis P."/>
            <person name="Goesmann A."/>
            <person name="Henrissat B."/>
            <person name="Duncan S.H."/>
            <person name="Flint H.J."/>
        </authorList>
    </citation>
    <scope>NUCLEOTIDE SEQUENCE</scope>
    <source>
        <strain evidence="9">NBRC 102424</strain>
    </source>
</reference>
<evidence type="ECO:0000256" key="8">
    <source>
        <dbReference type="SAM" id="SignalP"/>
    </source>
</evidence>
<dbReference type="Pfam" id="PF02321">
    <property type="entry name" value="OEP"/>
    <property type="match status" value="2"/>
</dbReference>
<feature type="signal peptide" evidence="8">
    <location>
        <begin position="1"/>
        <end position="25"/>
    </location>
</feature>
<dbReference type="InterPro" id="IPR051906">
    <property type="entry name" value="TolC-like"/>
</dbReference>
<gene>
    <name evidence="9" type="ORF">GCM10007891_01650</name>
</gene>
<evidence type="ECO:0000256" key="2">
    <source>
        <dbReference type="ARBA" id="ARBA00007613"/>
    </source>
</evidence>
<keyword evidence="6" id="KW-0472">Membrane</keyword>
<dbReference type="NCBIfam" id="TIGR01844">
    <property type="entry name" value="type_I_sec_TolC"/>
    <property type="match status" value="1"/>
</dbReference>
<dbReference type="SUPFAM" id="SSF56954">
    <property type="entry name" value="Outer membrane efflux proteins (OEP)"/>
    <property type="match status" value="1"/>
</dbReference>
<sequence>MGFEVMKKSLVLSLPLWVMVSSVSAQTLESAVMHTIESNPDILAAASERQAVSKEIDQAKAGYYPTLDLALGTGWEMTDNPNTRSAGRGEVRLNRDEASLQLRQMLFDGMETKNEVLRQEFRTNSRASAVYSAAENTGLEAVDAYLNVLRQQKIVELAQTNLEAHQRTHDQIVLRSERGVGRGADMDQSLGRLALAEANLMEEESKLRDAETTFIRVVGEPPESLEEPEIPENLIPDSLDAAIAKAVDNHPTLRLANFDLESARAQHATAKAPFYPDLHLEVGTRADHNIDGQVGTDKDITAMLRLRYNLLNGGRDSARREETAYLINQAAEIRNNTYREVEEGTRLSWNAWETVKSQMSYREQHVDSSQKSRDAYRQQFSLGQRTLLDLLDSENEVFRAQTALVNTEYDELYAQYRILNSMGLLLQGLNIKAPEAAETIAIKQ</sequence>
<keyword evidence="4" id="KW-1134">Transmembrane beta strand</keyword>
<organism evidence="9 10">
    <name type="scientific">Methylophaga thalassica</name>
    <dbReference type="NCBI Taxonomy" id="40223"/>
    <lineage>
        <taxon>Bacteria</taxon>
        <taxon>Pseudomonadati</taxon>
        <taxon>Pseudomonadota</taxon>
        <taxon>Gammaproteobacteria</taxon>
        <taxon>Thiotrichales</taxon>
        <taxon>Piscirickettsiaceae</taxon>
        <taxon>Methylophaga</taxon>
    </lineage>
</organism>
<evidence type="ECO:0000256" key="6">
    <source>
        <dbReference type="ARBA" id="ARBA00023136"/>
    </source>
</evidence>
<dbReference type="PANTHER" id="PTHR30026:SF22">
    <property type="entry name" value="OUTER MEMBRANE EFFLUX PROTEIN"/>
    <property type="match status" value="1"/>
</dbReference>
<dbReference type="EMBL" id="BSND01000003">
    <property type="protein sequence ID" value="GLP98311.1"/>
    <property type="molecule type" value="Genomic_DNA"/>
</dbReference>
<dbReference type="InterPro" id="IPR003423">
    <property type="entry name" value="OMP_efflux"/>
</dbReference>
<comment type="caution">
    <text evidence="9">The sequence shown here is derived from an EMBL/GenBank/DDBJ whole genome shotgun (WGS) entry which is preliminary data.</text>
</comment>
<evidence type="ECO:0000313" key="9">
    <source>
        <dbReference type="EMBL" id="GLP98311.1"/>
    </source>
</evidence>
<evidence type="ECO:0000256" key="1">
    <source>
        <dbReference type="ARBA" id="ARBA00004442"/>
    </source>
</evidence>
<keyword evidence="8" id="KW-0732">Signal</keyword>
<evidence type="ECO:0000256" key="5">
    <source>
        <dbReference type="ARBA" id="ARBA00022692"/>
    </source>
</evidence>
<keyword evidence="3" id="KW-0813">Transport</keyword>
<evidence type="ECO:0000313" key="10">
    <source>
        <dbReference type="Proteomes" id="UP001161423"/>
    </source>
</evidence>
<dbReference type="PANTHER" id="PTHR30026">
    <property type="entry name" value="OUTER MEMBRANE PROTEIN TOLC"/>
    <property type="match status" value="1"/>
</dbReference>
<dbReference type="InterPro" id="IPR010130">
    <property type="entry name" value="T1SS_OMP_TolC"/>
</dbReference>
<accession>A0ABQ5TPL3</accession>
<comment type="similarity">
    <text evidence="2">Belongs to the outer membrane factor (OMF) (TC 1.B.17) family.</text>
</comment>
<comment type="subcellular location">
    <subcellularLocation>
        <location evidence="1">Cell outer membrane</location>
    </subcellularLocation>
</comment>
<evidence type="ECO:0000256" key="7">
    <source>
        <dbReference type="ARBA" id="ARBA00023237"/>
    </source>
</evidence>
<proteinExistence type="inferred from homology"/>
<evidence type="ECO:0000256" key="3">
    <source>
        <dbReference type="ARBA" id="ARBA00022448"/>
    </source>
</evidence>
<keyword evidence="7" id="KW-0998">Cell outer membrane</keyword>
<name>A0ABQ5TPL3_9GAMM</name>
<feature type="chain" id="PRO_5047287995" evidence="8">
    <location>
        <begin position="26"/>
        <end position="444"/>
    </location>
</feature>
<keyword evidence="5" id="KW-0812">Transmembrane</keyword>